<sequence length="89" mass="9982">MLCCAAKIGSVDCHPRTQVASHHSSVVSVSFRPLDNDQERLIYYLVRMTVNETKLRPELILMVSDLRVEAISDFKTSNCCIVCSSCFQA</sequence>
<dbReference type="EMBL" id="DF974017">
    <property type="protein sequence ID" value="GAU44127.1"/>
    <property type="molecule type" value="Genomic_DNA"/>
</dbReference>
<gene>
    <name evidence="1" type="ORF">TSUD_99150</name>
</gene>
<name>A0A2Z6PI08_TRISU</name>
<evidence type="ECO:0000313" key="1">
    <source>
        <dbReference type="EMBL" id="GAU44127.1"/>
    </source>
</evidence>
<reference evidence="2" key="1">
    <citation type="journal article" date="2017" name="Front. Plant Sci.">
        <title>Climate Clever Clovers: New Paradigm to Reduce the Environmental Footprint of Ruminants by Breeding Low Methanogenic Forages Utilizing Haplotype Variation.</title>
        <authorList>
            <person name="Kaur P."/>
            <person name="Appels R."/>
            <person name="Bayer P.E."/>
            <person name="Keeble-Gagnere G."/>
            <person name="Wang J."/>
            <person name="Hirakawa H."/>
            <person name="Shirasawa K."/>
            <person name="Vercoe P."/>
            <person name="Stefanova K."/>
            <person name="Durmic Z."/>
            <person name="Nichols P."/>
            <person name="Revell C."/>
            <person name="Isobe S.N."/>
            <person name="Edwards D."/>
            <person name="Erskine W."/>
        </authorList>
    </citation>
    <scope>NUCLEOTIDE SEQUENCE [LARGE SCALE GENOMIC DNA]</scope>
    <source>
        <strain evidence="2">cv. Daliak</strain>
    </source>
</reference>
<protein>
    <submittedName>
        <fullName evidence="1">Uncharacterized protein</fullName>
    </submittedName>
</protein>
<keyword evidence="2" id="KW-1185">Reference proteome</keyword>
<organism evidence="1 2">
    <name type="scientific">Trifolium subterraneum</name>
    <name type="common">Subterranean clover</name>
    <dbReference type="NCBI Taxonomy" id="3900"/>
    <lineage>
        <taxon>Eukaryota</taxon>
        <taxon>Viridiplantae</taxon>
        <taxon>Streptophyta</taxon>
        <taxon>Embryophyta</taxon>
        <taxon>Tracheophyta</taxon>
        <taxon>Spermatophyta</taxon>
        <taxon>Magnoliopsida</taxon>
        <taxon>eudicotyledons</taxon>
        <taxon>Gunneridae</taxon>
        <taxon>Pentapetalae</taxon>
        <taxon>rosids</taxon>
        <taxon>fabids</taxon>
        <taxon>Fabales</taxon>
        <taxon>Fabaceae</taxon>
        <taxon>Papilionoideae</taxon>
        <taxon>50 kb inversion clade</taxon>
        <taxon>NPAAA clade</taxon>
        <taxon>Hologalegina</taxon>
        <taxon>IRL clade</taxon>
        <taxon>Trifolieae</taxon>
        <taxon>Trifolium</taxon>
    </lineage>
</organism>
<dbReference type="AlphaFoldDB" id="A0A2Z6PI08"/>
<proteinExistence type="predicted"/>
<evidence type="ECO:0000313" key="2">
    <source>
        <dbReference type="Proteomes" id="UP000242715"/>
    </source>
</evidence>
<dbReference type="Proteomes" id="UP000242715">
    <property type="component" value="Unassembled WGS sequence"/>
</dbReference>
<accession>A0A2Z6PI08</accession>